<comment type="caution">
    <text evidence="4">The sequence shown here is derived from an EMBL/GenBank/DDBJ whole genome shotgun (WGS) entry which is preliminary data.</text>
</comment>
<dbReference type="PROSITE" id="PS50868">
    <property type="entry name" value="POST_SET"/>
    <property type="match status" value="1"/>
</dbReference>
<dbReference type="SMART" id="SM00317">
    <property type="entry name" value="SET"/>
    <property type="match status" value="1"/>
</dbReference>
<name>A0ABP9USU2_9BACT</name>
<proteinExistence type="predicted"/>
<evidence type="ECO:0000256" key="1">
    <source>
        <dbReference type="ARBA" id="ARBA00022679"/>
    </source>
</evidence>
<dbReference type="Proteomes" id="UP001476282">
    <property type="component" value="Unassembled WGS sequence"/>
</dbReference>
<accession>A0ABP9USU2</accession>
<dbReference type="InterPro" id="IPR001214">
    <property type="entry name" value="SET_dom"/>
</dbReference>
<feature type="domain" description="Post-SET" evidence="3">
    <location>
        <begin position="118"/>
        <end position="134"/>
    </location>
</feature>
<dbReference type="EMBL" id="BAABRI010000014">
    <property type="protein sequence ID" value="GAA5483436.1"/>
    <property type="molecule type" value="Genomic_DNA"/>
</dbReference>
<evidence type="ECO:0000313" key="5">
    <source>
        <dbReference type="Proteomes" id="UP001476282"/>
    </source>
</evidence>
<protein>
    <recommendedName>
        <fullName evidence="3">Post-SET domain-containing protein</fullName>
    </recommendedName>
</protein>
<evidence type="ECO:0000256" key="2">
    <source>
        <dbReference type="ARBA" id="ARBA00022691"/>
    </source>
</evidence>
<dbReference type="RefSeq" id="WP_353567543.1">
    <property type="nucleotide sequence ID" value="NZ_BAABRI010000014.1"/>
</dbReference>
<dbReference type="Pfam" id="PF00856">
    <property type="entry name" value="SET"/>
    <property type="match status" value="1"/>
</dbReference>
<gene>
    <name evidence="4" type="ORF">Hsar01_02668</name>
</gene>
<keyword evidence="1" id="KW-0808">Transferase</keyword>
<keyword evidence="5" id="KW-1185">Reference proteome</keyword>
<dbReference type="SUPFAM" id="SSF82199">
    <property type="entry name" value="SET domain"/>
    <property type="match status" value="1"/>
</dbReference>
<organism evidence="4 5">
    <name type="scientific">Haloferula sargassicola</name>
    <dbReference type="NCBI Taxonomy" id="490096"/>
    <lineage>
        <taxon>Bacteria</taxon>
        <taxon>Pseudomonadati</taxon>
        <taxon>Verrucomicrobiota</taxon>
        <taxon>Verrucomicrobiia</taxon>
        <taxon>Verrucomicrobiales</taxon>
        <taxon>Verrucomicrobiaceae</taxon>
        <taxon>Haloferula</taxon>
    </lineage>
</organism>
<evidence type="ECO:0000313" key="4">
    <source>
        <dbReference type="EMBL" id="GAA5483436.1"/>
    </source>
</evidence>
<dbReference type="InterPro" id="IPR046341">
    <property type="entry name" value="SET_dom_sf"/>
</dbReference>
<dbReference type="Gene3D" id="2.170.270.10">
    <property type="entry name" value="SET domain"/>
    <property type="match status" value="1"/>
</dbReference>
<keyword evidence="2" id="KW-0949">S-adenosyl-L-methionine</keyword>
<sequence length="204" mass="23095">MIHPATELRLVNPQVGYGVFASRFIPMGSLVYVQDPLEIHLSPERYASLDEASRQVAEKYSFIEPGGNRVLSWDSAKYVNHSCRPNTMSTAWGFEIAVADIEPGEEITDEYGLFNLEWEMDCCCGHEACRGRIRAADVHLHFRHWDKRVRHAVRRLGEVDQPLLPFVDAPTRRAIEGLVAGRTRYRSVRQLILPPAFFGTSAVA</sequence>
<dbReference type="InterPro" id="IPR003616">
    <property type="entry name" value="Post-SET_dom"/>
</dbReference>
<reference evidence="4 5" key="1">
    <citation type="submission" date="2024-02" db="EMBL/GenBank/DDBJ databases">
        <title>Haloferula sargassicola NBRC 104335.</title>
        <authorList>
            <person name="Ichikawa N."/>
            <person name="Katano-Makiyama Y."/>
            <person name="Hidaka K."/>
        </authorList>
    </citation>
    <scope>NUCLEOTIDE SEQUENCE [LARGE SCALE GENOMIC DNA]</scope>
    <source>
        <strain evidence="4 5">NBRC 104335</strain>
    </source>
</reference>
<evidence type="ECO:0000259" key="3">
    <source>
        <dbReference type="PROSITE" id="PS50868"/>
    </source>
</evidence>